<keyword evidence="2 7" id="KW-0813">Transport</keyword>
<name>A0A2W2BRW7_9HYPH</name>
<evidence type="ECO:0000256" key="2">
    <source>
        <dbReference type="ARBA" id="ARBA00022448"/>
    </source>
</evidence>
<feature type="domain" description="ABC transmembrane type-1" evidence="8">
    <location>
        <begin position="81"/>
        <end position="293"/>
    </location>
</feature>
<dbReference type="PANTHER" id="PTHR43005:SF1">
    <property type="entry name" value="SPERMIDINE_PUTRESCINE TRANSPORT SYSTEM PERMEASE PROTEIN"/>
    <property type="match status" value="1"/>
</dbReference>
<keyword evidence="4 7" id="KW-0812">Transmembrane</keyword>
<dbReference type="PROSITE" id="PS50928">
    <property type="entry name" value="ABC_TM1"/>
    <property type="match status" value="1"/>
</dbReference>
<dbReference type="Proteomes" id="UP000248795">
    <property type="component" value="Unassembled WGS sequence"/>
</dbReference>
<dbReference type="InterPro" id="IPR035906">
    <property type="entry name" value="MetI-like_sf"/>
</dbReference>
<protein>
    <submittedName>
        <fullName evidence="9">Sugar ABC transporter permease</fullName>
    </submittedName>
</protein>
<dbReference type="PANTHER" id="PTHR43005">
    <property type="entry name" value="BLR7065 PROTEIN"/>
    <property type="match status" value="1"/>
</dbReference>
<feature type="transmembrane region" description="Helical" evidence="7">
    <location>
        <begin position="165"/>
        <end position="191"/>
    </location>
</feature>
<evidence type="ECO:0000256" key="1">
    <source>
        <dbReference type="ARBA" id="ARBA00004651"/>
    </source>
</evidence>
<keyword evidence="5 7" id="KW-1133">Transmembrane helix</keyword>
<evidence type="ECO:0000313" key="9">
    <source>
        <dbReference type="EMBL" id="PZF76176.1"/>
    </source>
</evidence>
<comment type="subcellular location">
    <subcellularLocation>
        <location evidence="1 7">Cell membrane</location>
        <topology evidence="1 7">Multi-pass membrane protein</topology>
    </subcellularLocation>
</comment>
<dbReference type="AlphaFoldDB" id="A0A2W2BRW7"/>
<reference evidence="10" key="1">
    <citation type="submission" date="2018-06" db="EMBL/GenBank/DDBJ databases">
        <title>Aestuariibacter litoralis strain KCTC 52945T.</title>
        <authorList>
            <person name="Li X."/>
            <person name="Salam N."/>
            <person name="Li J.-L."/>
            <person name="Chen Y.-M."/>
            <person name="Yang Z.-W."/>
            <person name="Zhang L.-Y."/>
            <person name="Han M.-X."/>
            <person name="Xiao M."/>
            <person name="Li W.-J."/>
        </authorList>
    </citation>
    <scope>NUCLEOTIDE SEQUENCE [LARGE SCALE GENOMIC DNA]</scope>
    <source>
        <strain evidence="10">KCTC 52945</strain>
    </source>
</reference>
<accession>A0A2W2BRW7</accession>
<evidence type="ECO:0000313" key="10">
    <source>
        <dbReference type="Proteomes" id="UP000248795"/>
    </source>
</evidence>
<feature type="transmembrane region" description="Helical" evidence="7">
    <location>
        <begin position="272"/>
        <end position="294"/>
    </location>
</feature>
<sequence>MTDAVLPTSALRTARRRSPFRRKAFPYLLVAPAVVYLLAITLYPGIFALWRSFYQGRFKLEFIGFQNYVDLFADEAFWHSLSNTLIIGGITLAIEFVIAMTLAALVYRDPFVRGWRIIFLLPMLFMPSAVAYLWKLLFNDGRVISDLLMRVGLVDSNIDFMGSSWLARGVLVVTDVWQWVPFLFIIFVAALQGQDKEIEEAARLDGARWGQIFFSISLPLMRPVIAIALVLRGIDILTMFASPHIITQGAPAGDTETVSYFIYRTGFKSFEFGYASAASVVVLVLTIILAQSFVRRFFKSGRD</sequence>
<evidence type="ECO:0000256" key="4">
    <source>
        <dbReference type="ARBA" id="ARBA00022692"/>
    </source>
</evidence>
<proteinExistence type="inferred from homology"/>
<dbReference type="GO" id="GO:0055085">
    <property type="term" value="P:transmembrane transport"/>
    <property type="evidence" value="ECO:0007669"/>
    <property type="project" value="InterPro"/>
</dbReference>
<evidence type="ECO:0000256" key="7">
    <source>
        <dbReference type="RuleBase" id="RU363032"/>
    </source>
</evidence>
<keyword evidence="3" id="KW-1003">Cell membrane</keyword>
<keyword evidence="10" id="KW-1185">Reference proteome</keyword>
<evidence type="ECO:0000259" key="8">
    <source>
        <dbReference type="PROSITE" id="PS50928"/>
    </source>
</evidence>
<feature type="transmembrane region" description="Helical" evidence="7">
    <location>
        <begin position="212"/>
        <end position="234"/>
    </location>
</feature>
<feature type="transmembrane region" description="Helical" evidence="7">
    <location>
        <begin position="25"/>
        <end position="50"/>
    </location>
</feature>
<keyword evidence="6 7" id="KW-0472">Membrane</keyword>
<feature type="transmembrane region" description="Helical" evidence="7">
    <location>
        <begin position="85"/>
        <end position="107"/>
    </location>
</feature>
<evidence type="ECO:0000256" key="6">
    <source>
        <dbReference type="ARBA" id="ARBA00023136"/>
    </source>
</evidence>
<organism evidence="9 10">
    <name type="scientific">Aestuariivirga litoralis</name>
    <dbReference type="NCBI Taxonomy" id="2650924"/>
    <lineage>
        <taxon>Bacteria</taxon>
        <taxon>Pseudomonadati</taxon>
        <taxon>Pseudomonadota</taxon>
        <taxon>Alphaproteobacteria</taxon>
        <taxon>Hyphomicrobiales</taxon>
        <taxon>Aestuariivirgaceae</taxon>
        <taxon>Aestuariivirga</taxon>
    </lineage>
</organism>
<dbReference type="Gene3D" id="1.10.3720.10">
    <property type="entry name" value="MetI-like"/>
    <property type="match status" value="1"/>
</dbReference>
<dbReference type="SUPFAM" id="SSF161098">
    <property type="entry name" value="MetI-like"/>
    <property type="match status" value="1"/>
</dbReference>
<evidence type="ECO:0000256" key="5">
    <source>
        <dbReference type="ARBA" id="ARBA00022989"/>
    </source>
</evidence>
<dbReference type="GO" id="GO:0005886">
    <property type="term" value="C:plasma membrane"/>
    <property type="evidence" value="ECO:0007669"/>
    <property type="project" value="UniProtKB-SubCell"/>
</dbReference>
<gene>
    <name evidence="9" type="ORF">DK847_13280</name>
</gene>
<feature type="transmembrane region" description="Helical" evidence="7">
    <location>
        <begin position="114"/>
        <end position="134"/>
    </location>
</feature>
<dbReference type="EMBL" id="QKVK01000006">
    <property type="protein sequence ID" value="PZF76176.1"/>
    <property type="molecule type" value="Genomic_DNA"/>
</dbReference>
<comment type="similarity">
    <text evidence="7">Belongs to the binding-protein-dependent transport system permease family.</text>
</comment>
<dbReference type="RefSeq" id="WP_111199012.1">
    <property type="nucleotide sequence ID" value="NZ_QKVK01000006.1"/>
</dbReference>
<dbReference type="InterPro" id="IPR000515">
    <property type="entry name" value="MetI-like"/>
</dbReference>
<evidence type="ECO:0000256" key="3">
    <source>
        <dbReference type="ARBA" id="ARBA00022475"/>
    </source>
</evidence>
<dbReference type="Pfam" id="PF00528">
    <property type="entry name" value="BPD_transp_1"/>
    <property type="match status" value="1"/>
</dbReference>
<comment type="caution">
    <text evidence="9">The sequence shown here is derived from an EMBL/GenBank/DDBJ whole genome shotgun (WGS) entry which is preliminary data.</text>
</comment>
<dbReference type="CDD" id="cd06261">
    <property type="entry name" value="TM_PBP2"/>
    <property type="match status" value="1"/>
</dbReference>